<gene>
    <name evidence="3" type="primary">VIL2</name>
    <name evidence="3" type="ORF">PIB30_115258</name>
</gene>
<evidence type="ECO:0000313" key="4">
    <source>
        <dbReference type="Proteomes" id="UP001341840"/>
    </source>
</evidence>
<organism evidence="3 4">
    <name type="scientific">Stylosanthes scabra</name>
    <dbReference type="NCBI Taxonomy" id="79078"/>
    <lineage>
        <taxon>Eukaryota</taxon>
        <taxon>Viridiplantae</taxon>
        <taxon>Streptophyta</taxon>
        <taxon>Embryophyta</taxon>
        <taxon>Tracheophyta</taxon>
        <taxon>Spermatophyta</taxon>
        <taxon>Magnoliopsida</taxon>
        <taxon>eudicotyledons</taxon>
        <taxon>Gunneridae</taxon>
        <taxon>Pentapetalae</taxon>
        <taxon>rosids</taxon>
        <taxon>fabids</taxon>
        <taxon>Fabales</taxon>
        <taxon>Fabaceae</taxon>
        <taxon>Papilionoideae</taxon>
        <taxon>50 kb inversion clade</taxon>
        <taxon>dalbergioids sensu lato</taxon>
        <taxon>Dalbergieae</taxon>
        <taxon>Pterocarpus clade</taxon>
        <taxon>Stylosanthes</taxon>
    </lineage>
</organism>
<reference evidence="3 4" key="1">
    <citation type="journal article" date="2023" name="Plants (Basel)">
        <title>Bridging the Gap: Combining Genomics and Transcriptomics Approaches to Understand Stylosanthes scabra, an Orphan Legume from the Brazilian Caatinga.</title>
        <authorList>
            <person name="Ferreira-Neto J.R.C."/>
            <person name="da Silva M.D."/>
            <person name="Binneck E."/>
            <person name="de Melo N.F."/>
            <person name="da Silva R.H."/>
            <person name="de Melo A.L.T.M."/>
            <person name="Pandolfi V."/>
            <person name="Bustamante F.O."/>
            <person name="Brasileiro-Vidal A.C."/>
            <person name="Benko-Iseppon A.M."/>
        </authorList>
    </citation>
    <scope>NUCLEOTIDE SEQUENCE [LARGE SCALE GENOMIC DNA]</scope>
    <source>
        <tissue evidence="3">Leaves</tissue>
    </source>
</reference>
<sequence>REGARDGSTSKKRSGERPDEGCTANGFSDRDFEYYVKVIRWLECEGHIEKNFRQKFLTWYSLRATQQEVRIVKIYIDTFLEDPASLAEQLVDTFTECISSKRTSVVPAGFCMKLWH</sequence>
<feature type="region of interest" description="Disordered" evidence="1">
    <location>
        <begin position="1"/>
        <end position="22"/>
    </location>
</feature>
<keyword evidence="4" id="KW-1185">Reference proteome</keyword>
<feature type="domain" description="VIN3-like C-terminal" evidence="2">
    <location>
        <begin position="29"/>
        <end position="102"/>
    </location>
</feature>
<accession>A0ABU6U0T5</accession>
<feature type="compositionally biased region" description="Basic and acidic residues" evidence="1">
    <location>
        <begin position="1"/>
        <end position="20"/>
    </location>
</feature>
<dbReference type="InterPro" id="IPR056990">
    <property type="entry name" value="VIN3-like_C"/>
</dbReference>
<feature type="non-terminal residue" evidence="3">
    <location>
        <position position="1"/>
    </location>
</feature>
<dbReference type="PANTHER" id="PTHR46286">
    <property type="entry name" value="VIN3-LIKE PROTEIN 2-RELATED"/>
    <property type="match status" value="1"/>
</dbReference>
<name>A0ABU6U0T5_9FABA</name>
<evidence type="ECO:0000259" key="2">
    <source>
        <dbReference type="Pfam" id="PF23380"/>
    </source>
</evidence>
<protein>
    <submittedName>
        <fullName evidence="3">VIN3-like protein 2</fullName>
    </submittedName>
</protein>
<dbReference type="EMBL" id="JASCZI010102774">
    <property type="protein sequence ID" value="MED6154701.1"/>
    <property type="molecule type" value="Genomic_DNA"/>
</dbReference>
<evidence type="ECO:0000313" key="3">
    <source>
        <dbReference type="EMBL" id="MED6154701.1"/>
    </source>
</evidence>
<dbReference type="PANTHER" id="PTHR46286:SF2">
    <property type="entry name" value="VIN3-LIKE PROTEIN 2"/>
    <property type="match status" value="1"/>
</dbReference>
<dbReference type="Pfam" id="PF23380">
    <property type="entry name" value="VIN3_C"/>
    <property type="match status" value="1"/>
</dbReference>
<evidence type="ECO:0000256" key="1">
    <source>
        <dbReference type="SAM" id="MobiDB-lite"/>
    </source>
</evidence>
<comment type="caution">
    <text evidence="3">The sequence shown here is derived from an EMBL/GenBank/DDBJ whole genome shotgun (WGS) entry which is preliminary data.</text>
</comment>
<dbReference type="Proteomes" id="UP001341840">
    <property type="component" value="Unassembled WGS sequence"/>
</dbReference>
<proteinExistence type="predicted"/>
<dbReference type="InterPro" id="IPR044514">
    <property type="entry name" value="VIN3-like"/>
</dbReference>